<evidence type="ECO:0000313" key="1">
    <source>
        <dbReference type="EMBL" id="GMF03994.1"/>
    </source>
</evidence>
<dbReference type="Proteomes" id="UP001165101">
    <property type="component" value="Unassembled WGS sequence"/>
</dbReference>
<accession>A0ACB5U7K1</accession>
<keyword evidence="2" id="KW-1185">Reference proteome</keyword>
<comment type="caution">
    <text evidence="1">The sequence shown here is derived from an EMBL/GenBank/DDBJ whole genome shotgun (WGS) entry which is preliminary data.</text>
</comment>
<protein>
    <submittedName>
        <fullName evidence="1">Unnamed protein product</fullName>
    </submittedName>
</protein>
<gene>
    <name evidence="1" type="ORF">Cboi01_000642200</name>
</gene>
<reference evidence="1" key="1">
    <citation type="submission" date="2023-04" db="EMBL/GenBank/DDBJ databases">
        <title>Candida boidinii NBRC 1967.</title>
        <authorList>
            <person name="Ichikawa N."/>
            <person name="Sato H."/>
            <person name="Tonouchi N."/>
        </authorList>
    </citation>
    <scope>NUCLEOTIDE SEQUENCE</scope>
    <source>
        <strain evidence="1">NBRC 1967</strain>
    </source>
</reference>
<name>A0ACB5U7K1_CANBO</name>
<dbReference type="EMBL" id="BSXV01006591">
    <property type="protein sequence ID" value="GMF03994.1"/>
    <property type="molecule type" value="Genomic_DNA"/>
</dbReference>
<sequence length="131" mass="14215">MEGLYHNDTTYTTSLQEAQKISEVIMNYTLAKLEKLNPTVKLQITVELMNTKDSSENYKESLKIYSPKLILMGTTLKNSILQDAKKNSSDSNNIGGGSAVNTGIAVAVAAAAGDDDVKKIMKFTPAIIQSK</sequence>
<proteinExistence type="predicted"/>
<organism evidence="1 2">
    <name type="scientific">Candida boidinii</name>
    <name type="common">Yeast</name>
    <dbReference type="NCBI Taxonomy" id="5477"/>
    <lineage>
        <taxon>Eukaryota</taxon>
        <taxon>Fungi</taxon>
        <taxon>Dikarya</taxon>
        <taxon>Ascomycota</taxon>
        <taxon>Saccharomycotina</taxon>
        <taxon>Pichiomycetes</taxon>
        <taxon>Pichiales</taxon>
        <taxon>Pichiaceae</taxon>
        <taxon>Ogataea</taxon>
        <taxon>Ogataea/Candida clade</taxon>
    </lineage>
</organism>
<evidence type="ECO:0000313" key="2">
    <source>
        <dbReference type="Proteomes" id="UP001165101"/>
    </source>
</evidence>